<protein>
    <submittedName>
        <fullName evidence="3">SPW repeat protein</fullName>
    </submittedName>
</protein>
<feature type="domain" description="SPW repeat-containing integral membrane" evidence="2">
    <location>
        <begin position="7"/>
        <end position="104"/>
    </location>
</feature>
<evidence type="ECO:0000313" key="3">
    <source>
        <dbReference type="EMBL" id="UZH55380.1"/>
    </source>
</evidence>
<proteinExistence type="predicted"/>
<sequence length="123" mass="13378">MLSTKVHAYLDYLMGLLLILLPLHPVIPEAASTLLVILGAGVILYSLITDYELGLLKILAMKTHLVLDILGGLLLAVSPWLFGFSDQLIWPFLVLGIFEIGAGLFTARKPPFEANPAHKTASK</sequence>
<dbReference type="Proteomes" id="UP001163981">
    <property type="component" value="Chromosome"/>
</dbReference>
<keyword evidence="4" id="KW-1185">Reference proteome</keyword>
<feature type="transmembrane region" description="Helical" evidence="1">
    <location>
        <begin position="88"/>
        <end position="107"/>
    </location>
</feature>
<evidence type="ECO:0000256" key="1">
    <source>
        <dbReference type="SAM" id="Phobius"/>
    </source>
</evidence>
<evidence type="ECO:0000259" key="2">
    <source>
        <dbReference type="Pfam" id="PF03779"/>
    </source>
</evidence>
<dbReference type="RefSeq" id="WP_265163737.1">
    <property type="nucleotide sequence ID" value="NZ_CP069620.1"/>
</dbReference>
<gene>
    <name evidence="3" type="ORF">JRG66_00280</name>
</gene>
<keyword evidence="1" id="KW-0812">Transmembrane</keyword>
<organism evidence="3 4">
    <name type="scientific">Salinimicrobium tongyeongense</name>
    <dbReference type="NCBI Taxonomy" id="2809707"/>
    <lineage>
        <taxon>Bacteria</taxon>
        <taxon>Pseudomonadati</taxon>
        <taxon>Bacteroidota</taxon>
        <taxon>Flavobacteriia</taxon>
        <taxon>Flavobacteriales</taxon>
        <taxon>Flavobacteriaceae</taxon>
        <taxon>Salinimicrobium</taxon>
    </lineage>
</organism>
<keyword evidence="1" id="KW-0472">Membrane</keyword>
<dbReference type="InterPro" id="IPR005530">
    <property type="entry name" value="SPW"/>
</dbReference>
<feature type="transmembrane region" description="Helical" evidence="1">
    <location>
        <begin position="65"/>
        <end position="82"/>
    </location>
</feature>
<dbReference type="Pfam" id="PF03779">
    <property type="entry name" value="SPW"/>
    <property type="match status" value="1"/>
</dbReference>
<name>A0ABY6NR35_9FLAO</name>
<accession>A0ABY6NR35</accession>
<evidence type="ECO:0000313" key="4">
    <source>
        <dbReference type="Proteomes" id="UP001163981"/>
    </source>
</evidence>
<keyword evidence="1" id="KW-1133">Transmembrane helix</keyword>
<reference evidence="3" key="1">
    <citation type="submission" date="2021-02" db="EMBL/GenBank/DDBJ databases">
        <title>Salinimicrobium sp. nov. isolated from seawater in Tongyeong, Republic of Korea.</title>
        <authorList>
            <person name="Lee S.-J."/>
        </authorList>
    </citation>
    <scope>NUCLEOTIDE SEQUENCE</scope>
    <source>
        <strain evidence="3">HN-2-9-2</strain>
    </source>
</reference>
<dbReference type="EMBL" id="CP069620">
    <property type="protein sequence ID" value="UZH55380.1"/>
    <property type="molecule type" value="Genomic_DNA"/>
</dbReference>
<feature type="transmembrane region" description="Helical" evidence="1">
    <location>
        <begin position="33"/>
        <end position="53"/>
    </location>
</feature>